<keyword evidence="2" id="KW-1185">Reference proteome</keyword>
<accession>A0A1Y5TTP7</accession>
<protein>
    <recommendedName>
        <fullName evidence="3">FMN-dependent NADH-azoreductase</fullName>
    </recommendedName>
</protein>
<reference evidence="1 2" key="1">
    <citation type="submission" date="2017-03" db="EMBL/GenBank/DDBJ databases">
        <authorList>
            <person name="Afonso C.L."/>
            <person name="Miller P.J."/>
            <person name="Scott M.A."/>
            <person name="Spackman E."/>
            <person name="Goraichik I."/>
            <person name="Dimitrov K.M."/>
            <person name="Suarez D.L."/>
            <person name="Swayne D.E."/>
        </authorList>
    </citation>
    <scope>NUCLEOTIDE SEQUENCE [LARGE SCALE GENOMIC DNA]</scope>
    <source>
        <strain evidence="1 2">CECT 7066</strain>
    </source>
</reference>
<sequence length="38" mass="3848">MLGFFGIDDIKFVAADAMAFGAETAIAKGEAEVDALAA</sequence>
<name>A0A1Y5TTP7_9RHOB</name>
<evidence type="ECO:0000313" key="2">
    <source>
        <dbReference type="Proteomes" id="UP000193870"/>
    </source>
</evidence>
<dbReference type="OrthoDB" id="9787136at2"/>
<dbReference type="Proteomes" id="UP000193870">
    <property type="component" value="Unassembled WGS sequence"/>
</dbReference>
<gene>
    <name evidence="1" type="ORF">PAM7066_03425</name>
</gene>
<evidence type="ECO:0000313" key="1">
    <source>
        <dbReference type="EMBL" id="SLN68074.1"/>
    </source>
</evidence>
<organism evidence="1 2">
    <name type="scientific">Palleronia marisminoris</name>
    <dbReference type="NCBI Taxonomy" id="315423"/>
    <lineage>
        <taxon>Bacteria</taxon>
        <taxon>Pseudomonadati</taxon>
        <taxon>Pseudomonadota</taxon>
        <taxon>Alphaproteobacteria</taxon>
        <taxon>Rhodobacterales</taxon>
        <taxon>Roseobacteraceae</taxon>
        <taxon>Palleronia</taxon>
    </lineage>
</organism>
<evidence type="ECO:0008006" key="3">
    <source>
        <dbReference type="Google" id="ProtNLM"/>
    </source>
</evidence>
<dbReference type="EMBL" id="FWFV01000014">
    <property type="protein sequence ID" value="SLN68074.1"/>
    <property type="molecule type" value="Genomic_DNA"/>
</dbReference>
<proteinExistence type="predicted"/>
<dbReference type="AlphaFoldDB" id="A0A1Y5TTP7"/>